<dbReference type="SUPFAM" id="SSF117892">
    <property type="entry name" value="Band 7/SPFH domain"/>
    <property type="match status" value="1"/>
</dbReference>
<comment type="caution">
    <text evidence="3">The sequence shown here is derived from an EMBL/GenBank/DDBJ whole genome shotgun (WGS) entry which is preliminary data.</text>
</comment>
<dbReference type="Gene3D" id="3.30.479.30">
    <property type="entry name" value="Band 7 domain"/>
    <property type="match status" value="1"/>
</dbReference>
<evidence type="ECO:0000259" key="2">
    <source>
        <dbReference type="SMART" id="SM00244"/>
    </source>
</evidence>
<gene>
    <name evidence="3" type="ORF">PCOR1329_LOCUS4176</name>
</gene>
<evidence type="ECO:0000256" key="1">
    <source>
        <dbReference type="SAM" id="MobiDB-lite"/>
    </source>
</evidence>
<evidence type="ECO:0000313" key="4">
    <source>
        <dbReference type="Proteomes" id="UP001189429"/>
    </source>
</evidence>
<reference evidence="3" key="1">
    <citation type="submission" date="2023-10" db="EMBL/GenBank/DDBJ databases">
        <authorList>
            <person name="Chen Y."/>
            <person name="Shah S."/>
            <person name="Dougan E. K."/>
            <person name="Thang M."/>
            <person name="Chan C."/>
        </authorList>
    </citation>
    <scope>NUCLEOTIDE SEQUENCE [LARGE SCALE GENOMIC DNA]</scope>
</reference>
<evidence type="ECO:0000313" key="3">
    <source>
        <dbReference type="EMBL" id="CAK0794085.1"/>
    </source>
</evidence>
<keyword evidence="4" id="KW-1185">Reference proteome</keyword>
<dbReference type="EMBL" id="CAUYUJ010001082">
    <property type="protein sequence ID" value="CAK0794085.1"/>
    <property type="molecule type" value="Genomic_DNA"/>
</dbReference>
<dbReference type="InterPro" id="IPR036013">
    <property type="entry name" value="Band_7/SPFH_dom_sf"/>
</dbReference>
<dbReference type="PANTHER" id="PTHR43327:SF10">
    <property type="entry name" value="STOMATIN-LIKE PROTEIN 2, MITOCHONDRIAL"/>
    <property type="match status" value="1"/>
</dbReference>
<feature type="domain" description="Band 7" evidence="2">
    <location>
        <begin position="20"/>
        <end position="182"/>
    </location>
</feature>
<dbReference type="Pfam" id="PF01145">
    <property type="entry name" value="Band_7"/>
    <property type="match status" value="1"/>
</dbReference>
<protein>
    <recommendedName>
        <fullName evidence="2">Band 7 domain-containing protein</fullName>
    </recommendedName>
</protein>
<dbReference type="InterPro" id="IPR050710">
    <property type="entry name" value="Band7/mec-2_domain"/>
</dbReference>
<feature type="region of interest" description="Disordered" evidence="1">
    <location>
        <begin position="1"/>
        <end position="25"/>
    </location>
</feature>
<dbReference type="InterPro" id="IPR001107">
    <property type="entry name" value="Band_7"/>
</dbReference>
<organism evidence="3 4">
    <name type="scientific">Prorocentrum cordatum</name>
    <dbReference type="NCBI Taxonomy" id="2364126"/>
    <lineage>
        <taxon>Eukaryota</taxon>
        <taxon>Sar</taxon>
        <taxon>Alveolata</taxon>
        <taxon>Dinophyceae</taxon>
        <taxon>Prorocentrales</taxon>
        <taxon>Prorocentraceae</taxon>
        <taxon>Prorocentrum</taxon>
    </lineage>
</organism>
<dbReference type="CDD" id="cd03407">
    <property type="entry name" value="SPFH_like_u4"/>
    <property type="match status" value="1"/>
</dbReference>
<sequence length="304" mass="33488">MKQEEEGEVDAGEDEEEQQQQTATAPQDRLFAVEFFGSFTKVLSAGLNFAGCDVCGCCVSFRSITKRVEQNDVYVETKTKDNVFVLVKVSVQQQVIPEQAESAIYKLANVSAQIDSYVSDVVRSQVPQMNLDDAFENKDHISQAVAQTLTRSMHEYGFQIIKALVTELKPSQDVMNSMNEINKQKRLRDAALMAAEAEKIRVVKKAEAECESARLSGEGIAKQREAIVEGLKRSVTSGSQETLTSEKISELLLITQYFETLKEIGANSKSNSVFIPHSPAAGVQEISGQIRNGILQGGPGQQRM</sequence>
<dbReference type="SMART" id="SM00244">
    <property type="entry name" value="PHB"/>
    <property type="match status" value="1"/>
</dbReference>
<dbReference type="PANTHER" id="PTHR43327">
    <property type="entry name" value="STOMATIN-LIKE PROTEIN 2, MITOCHONDRIAL"/>
    <property type="match status" value="1"/>
</dbReference>
<name>A0ABN9PR64_9DINO</name>
<accession>A0ABN9PR64</accession>
<feature type="compositionally biased region" description="Acidic residues" evidence="1">
    <location>
        <begin position="1"/>
        <end position="18"/>
    </location>
</feature>
<proteinExistence type="predicted"/>
<dbReference type="Proteomes" id="UP001189429">
    <property type="component" value="Unassembled WGS sequence"/>
</dbReference>